<name>A0A921LN22_9FIRM</name>
<reference evidence="4" key="1">
    <citation type="journal article" date="2021" name="PeerJ">
        <title>Extensive microbial diversity within the chicken gut microbiome revealed by metagenomics and culture.</title>
        <authorList>
            <person name="Gilroy R."/>
            <person name="Ravi A."/>
            <person name="Getino M."/>
            <person name="Pursley I."/>
            <person name="Horton D.L."/>
            <person name="Alikhan N.F."/>
            <person name="Baker D."/>
            <person name="Gharbi K."/>
            <person name="Hall N."/>
            <person name="Watson M."/>
            <person name="Adriaenssens E.M."/>
            <person name="Foster-Nyarko E."/>
            <person name="Jarju S."/>
            <person name="Secka A."/>
            <person name="Antonio M."/>
            <person name="Oren A."/>
            <person name="Chaudhuri R.R."/>
            <person name="La Ragione R."/>
            <person name="Hildebrand F."/>
            <person name="Pallen M.J."/>
        </authorList>
    </citation>
    <scope>NUCLEOTIDE SEQUENCE</scope>
    <source>
        <strain evidence="4">ChiBcec21-2208</strain>
    </source>
</reference>
<keyword evidence="2" id="KW-0808">Transferase</keyword>
<evidence type="ECO:0000256" key="2">
    <source>
        <dbReference type="ARBA" id="ARBA00022679"/>
    </source>
</evidence>
<dbReference type="GO" id="GO:1904047">
    <property type="term" value="F:S-adenosyl-L-methionine binding"/>
    <property type="evidence" value="ECO:0007669"/>
    <property type="project" value="TreeGrafter"/>
</dbReference>
<dbReference type="InterPro" id="IPR012327">
    <property type="entry name" value="MeTrfase_D12"/>
</dbReference>
<reference evidence="4" key="2">
    <citation type="submission" date="2021-09" db="EMBL/GenBank/DDBJ databases">
        <authorList>
            <person name="Gilroy R."/>
        </authorList>
    </citation>
    <scope>NUCLEOTIDE SEQUENCE</scope>
    <source>
        <strain evidence="4">ChiBcec21-2208</strain>
    </source>
</reference>
<dbReference type="SUPFAM" id="SSF53335">
    <property type="entry name" value="S-adenosyl-L-methionine-dependent methyltransferases"/>
    <property type="match status" value="1"/>
</dbReference>
<dbReference type="EMBL" id="DYVE01000078">
    <property type="protein sequence ID" value="HJG27594.1"/>
    <property type="molecule type" value="Genomic_DNA"/>
</dbReference>
<dbReference type="GO" id="GO:0009007">
    <property type="term" value="F:site-specific DNA-methyltransferase (adenine-specific) activity"/>
    <property type="evidence" value="ECO:0007669"/>
    <property type="project" value="UniProtKB-EC"/>
</dbReference>
<dbReference type="GO" id="GO:0006298">
    <property type="term" value="P:mismatch repair"/>
    <property type="evidence" value="ECO:0007669"/>
    <property type="project" value="TreeGrafter"/>
</dbReference>
<protein>
    <recommendedName>
        <fullName evidence="6">DNA adenine methylase</fullName>
    </recommendedName>
</protein>
<proteinExistence type="predicted"/>
<comment type="caution">
    <text evidence="4">The sequence shown here is derived from an EMBL/GenBank/DDBJ whole genome shotgun (WGS) entry which is preliminary data.</text>
</comment>
<keyword evidence="3" id="KW-0949">S-adenosyl-L-methionine</keyword>
<dbReference type="Proteomes" id="UP000782880">
    <property type="component" value="Unassembled WGS sequence"/>
</dbReference>
<sequence>MVYNDLNPALYALFTALKDPTLFQRLLEQLERQDYTQTTFEAAVVYLRLHNDVPGSTEDTVALACAKYQAICMSFNATQASYRTPTPTILAAYDNRLRTLLAVHERLVDYNIQVTNGDALHWMETASAGDVIFLDVPYLYGEQEERRVKGPAYGAFDWDRATHERFLAHAEKTAAKVLICGYSSTLYDERLSASRWRKIDLGSVAKSSARTRQGQTKARAHEIIWLNYDPDV</sequence>
<evidence type="ECO:0000313" key="5">
    <source>
        <dbReference type="Proteomes" id="UP000782880"/>
    </source>
</evidence>
<dbReference type="Gene3D" id="3.40.50.150">
    <property type="entry name" value="Vaccinia Virus protein VP39"/>
    <property type="match status" value="1"/>
</dbReference>
<evidence type="ECO:0000313" key="4">
    <source>
        <dbReference type="EMBL" id="HJG27594.1"/>
    </source>
</evidence>
<dbReference type="GO" id="GO:0032259">
    <property type="term" value="P:methylation"/>
    <property type="evidence" value="ECO:0007669"/>
    <property type="project" value="UniProtKB-KW"/>
</dbReference>
<dbReference type="GO" id="GO:0009307">
    <property type="term" value="P:DNA restriction-modification system"/>
    <property type="evidence" value="ECO:0007669"/>
    <property type="project" value="InterPro"/>
</dbReference>
<accession>A0A921LN22</accession>
<dbReference type="AlphaFoldDB" id="A0A921LN22"/>
<dbReference type="PANTHER" id="PTHR30481">
    <property type="entry name" value="DNA ADENINE METHYLASE"/>
    <property type="match status" value="1"/>
</dbReference>
<evidence type="ECO:0000256" key="3">
    <source>
        <dbReference type="ARBA" id="ARBA00022691"/>
    </source>
</evidence>
<dbReference type="GO" id="GO:0043565">
    <property type="term" value="F:sequence-specific DNA binding"/>
    <property type="evidence" value="ECO:0007669"/>
    <property type="project" value="TreeGrafter"/>
</dbReference>
<organism evidence="4 5">
    <name type="scientific">Subdoligranulum variabile</name>
    <dbReference type="NCBI Taxonomy" id="214851"/>
    <lineage>
        <taxon>Bacteria</taxon>
        <taxon>Bacillati</taxon>
        <taxon>Bacillota</taxon>
        <taxon>Clostridia</taxon>
        <taxon>Eubacteriales</taxon>
        <taxon>Oscillospiraceae</taxon>
        <taxon>Subdoligranulum</taxon>
    </lineage>
</organism>
<gene>
    <name evidence="4" type="ORF">K8V20_02965</name>
</gene>
<dbReference type="InterPro" id="IPR029063">
    <property type="entry name" value="SAM-dependent_MTases_sf"/>
</dbReference>
<evidence type="ECO:0008006" key="6">
    <source>
        <dbReference type="Google" id="ProtNLM"/>
    </source>
</evidence>
<evidence type="ECO:0000256" key="1">
    <source>
        <dbReference type="ARBA" id="ARBA00022603"/>
    </source>
</evidence>
<keyword evidence="1" id="KW-0489">Methyltransferase</keyword>